<dbReference type="Pfam" id="PF01253">
    <property type="entry name" value="SUI1"/>
    <property type="match status" value="1"/>
</dbReference>
<dbReference type="STRING" id="50990.A0A4Y7QJF4"/>
<dbReference type="InterPro" id="IPR004521">
    <property type="entry name" value="Uncharacterised_CHP00451"/>
</dbReference>
<evidence type="ECO:0000259" key="5">
    <source>
        <dbReference type="PROSITE" id="PS51925"/>
    </source>
</evidence>
<dbReference type="CDD" id="cd11610">
    <property type="entry name" value="eIF2D_N"/>
    <property type="match status" value="1"/>
</dbReference>
<evidence type="ECO:0000256" key="3">
    <source>
        <dbReference type="SAM" id="MobiDB-lite"/>
    </source>
</evidence>
<dbReference type="AlphaFoldDB" id="A0A4Y7QJF4"/>
<dbReference type="NCBIfam" id="TIGR00451">
    <property type="entry name" value="unchar_dom_2"/>
    <property type="match status" value="1"/>
</dbReference>
<reference evidence="6 7" key="1">
    <citation type="submission" date="2018-06" db="EMBL/GenBank/DDBJ databases">
        <title>A transcriptomic atlas of mushroom development highlights an independent origin of complex multicellularity.</title>
        <authorList>
            <consortium name="DOE Joint Genome Institute"/>
            <person name="Krizsan K."/>
            <person name="Almasi E."/>
            <person name="Merenyi Z."/>
            <person name="Sahu N."/>
            <person name="Viragh M."/>
            <person name="Koszo T."/>
            <person name="Mondo S."/>
            <person name="Kiss B."/>
            <person name="Balint B."/>
            <person name="Kues U."/>
            <person name="Barry K."/>
            <person name="Hegedus J.C."/>
            <person name="Henrissat B."/>
            <person name="Johnson J."/>
            <person name="Lipzen A."/>
            <person name="Ohm R."/>
            <person name="Nagy I."/>
            <person name="Pangilinan J."/>
            <person name="Yan J."/>
            <person name="Xiong Y."/>
            <person name="Grigoriev I.V."/>
            <person name="Hibbett D.S."/>
            <person name="Nagy L.G."/>
        </authorList>
    </citation>
    <scope>NUCLEOTIDE SEQUENCE [LARGE SCALE GENOMIC DNA]</scope>
    <source>
        <strain evidence="6 7">SZMC22713</strain>
    </source>
</reference>
<dbReference type="VEuPathDB" id="FungiDB:BD410DRAFT_783083"/>
<dbReference type="PANTHER" id="PTHR12217:SF4">
    <property type="entry name" value="EUKARYOTIC TRANSLATION INITIATION FACTOR 2D"/>
    <property type="match status" value="1"/>
</dbReference>
<dbReference type="InterPro" id="IPR003121">
    <property type="entry name" value="SWIB_MDM2_domain"/>
</dbReference>
<dbReference type="InterPro" id="IPR015947">
    <property type="entry name" value="PUA-like_sf"/>
</dbReference>
<evidence type="ECO:0000256" key="1">
    <source>
        <dbReference type="ARBA" id="ARBA00010359"/>
    </source>
</evidence>
<dbReference type="Gene3D" id="3.10.400.20">
    <property type="match status" value="1"/>
</dbReference>
<feature type="domain" description="DM2" evidence="5">
    <location>
        <begin position="396"/>
        <end position="495"/>
    </location>
</feature>
<dbReference type="SUPFAM" id="SSF88697">
    <property type="entry name" value="PUA domain-like"/>
    <property type="match status" value="1"/>
</dbReference>
<comment type="similarity">
    <text evidence="1">Belongs to the eIF2D family.</text>
</comment>
<dbReference type="GO" id="GO:0001731">
    <property type="term" value="P:formation of translation preinitiation complex"/>
    <property type="evidence" value="ECO:0007669"/>
    <property type="project" value="InterPro"/>
</dbReference>
<dbReference type="EMBL" id="ML170160">
    <property type="protein sequence ID" value="TDL26969.1"/>
    <property type="molecule type" value="Genomic_DNA"/>
</dbReference>
<keyword evidence="2" id="KW-0963">Cytoplasm</keyword>
<dbReference type="InterPro" id="IPR048247">
    <property type="entry name" value="eIF2D_N"/>
</dbReference>
<organism evidence="6 7">
    <name type="scientific">Rickenella mellea</name>
    <dbReference type="NCBI Taxonomy" id="50990"/>
    <lineage>
        <taxon>Eukaryota</taxon>
        <taxon>Fungi</taxon>
        <taxon>Dikarya</taxon>
        <taxon>Basidiomycota</taxon>
        <taxon>Agaricomycotina</taxon>
        <taxon>Agaricomycetes</taxon>
        <taxon>Hymenochaetales</taxon>
        <taxon>Rickenellaceae</taxon>
        <taxon>Rickenella</taxon>
    </lineage>
</organism>
<evidence type="ECO:0000313" key="6">
    <source>
        <dbReference type="EMBL" id="TDL26969.1"/>
    </source>
</evidence>
<evidence type="ECO:0000256" key="2">
    <source>
        <dbReference type="ARBA" id="ARBA00022490"/>
    </source>
</evidence>
<dbReference type="Pfam" id="PF17832">
    <property type="entry name" value="Pre-PUA"/>
    <property type="match status" value="1"/>
</dbReference>
<dbReference type="InterPro" id="IPR041366">
    <property type="entry name" value="Pre-PUA"/>
</dbReference>
<dbReference type="OrthoDB" id="199771at2759"/>
<dbReference type="GO" id="GO:0003723">
    <property type="term" value="F:RNA binding"/>
    <property type="evidence" value="ECO:0007669"/>
    <property type="project" value="InterPro"/>
</dbReference>
<dbReference type="Gene3D" id="3.30.780.10">
    <property type="entry name" value="SUI1-like domain"/>
    <property type="match status" value="1"/>
</dbReference>
<dbReference type="PROSITE" id="PS50296">
    <property type="entry name" value="SUI1"/>
    <property type="match status" value="1"/>
</dbReference>
<dbReference type="FunFam" id="3.30.780.10:FF:000008">
    <property type="entry name" value="eukaryotic translation initiation factor 2D"/>
    <property type="match status" value="1"/>
</dbReference>
<evidence type="ECO:0000313" key="7">
    <source>
        <dbReference type="Proteomes" id="UP000294933"/>
    </source>
</evidence>
<accession>A0A4Y7QJF4</accession>
<dbReference type="SUPFAM" id="SSF47592">
    <property type="entry name" value="SWIB/MDM2 domain"/>
    <property type="match status" value="1"/>
</dbReference>
<dbReference type="PROSITE" id="PS50890">
    <property type="entry name" value="PUA"/>
    <property type="match status" value="1"/>
</dbReference>
<dbReference type="SUPFAM" id="SSF55159">
    <property type="entry name" value="eIF1-like"/>
    <property type="match status" value="1"/>
</dbReference>
<name>A0A4Y7QJF4_9AGAM</name>
<keyword evidence="7" id="KW-1185">Reference proteome</keyword>
<feature type="region of interest" description="Disordered" evidence="3">
    <location>
        <begin position="1"/>
        <end position="21"/>
    </location>
</feature>
<dbReference type="InterPro" id="IPR039757">
    <property type="entry name" value="EIF2D"/>
</dbReference>
<dbReference type="PANTHER" id="PTHR12217">
    <property type="entry name" value="EUKARYOTIC TRANSLATION INITIATION FACTOR 2D"/>
    <property type="match status" value="1"/>
</dbReference>
<dbReference type="Pfam" id="PF25304">
    <property type="entry name" value="WHD_eIF2D"/>
    <property type="match status" value="1"/>
</dbReference>
<dbReference type="Proteomes" id="UP000294933">
    <property type="component" value="Unassembled WGS sequence"/>
</dbReference>
<dbReference type="InterPro" id="IPR039759">
    <property type="entry name" value="eIF2D_SUI1"/>
</dbReference>
<evidence type="ECO:0008006" key="8">
    <source>
        <dbReference type="Google" id="ProtNLM"/>
    </source>
</evidence>
<feature type="domain" description="SUI1" evidence="4">
    <location>
        <begin position="519"/>
        <end position="592"/>
    </location>
</feature>
<dbReference type="InterPro" id="IPR057429">
    <property type="entry name" value="WH_eIF2D"/>
</dbReference>
<dbReference type="CDD" id="cd11608">
    <property type="entry name" value="eIF2D_C"/>
    <property type="match status" value="1"/>
</dbReference>
<feature type="compositionally biased region" description="Acidic residues" evidence="3">
    <location>
        <begin position="196"/>
        <end position="214"/>
    </location>
</feature>
<dbReference type="InterPro" id="IPR048248">
    <property type="entry name" value="PUA_eIF2d-like"/>
</dbReference>
<dbReference type="GO" id="GO:0003743">
    <property type="term" value="F:translation initiation factor activity"/>
    <property type="evidence" value="ECO:0007669"/>
    <property type="project" value="InterPro"/>
</dbReference>
<dbReference type="InterPro" id="IPR001950">
    <property type="entry name" value="SUI1"/>
</dbReference>
<dbReference type="InterPro" id="IPR036885">
    <property type="entry name" value="SWIB_MDM2_dom_sf"/>
</dbReference>
<dbReference type="PROSITE" id="PS51925">
    <property type="entry name" value="SWIB_MDM2"/>
    <property type="match status" value="1"/>
</dbReference>
<evidence type="ECO:0000259" key="4">
    <source>
        <dbReference type="PROSITE" id="PS50296"/>
    </source>
</evidence>
<gene>
    <name evidence="6" type="ORF">BD410DRAFT_783083</name>
</gene>
<sequence length="608" mass="67090">MAFKKPLASLKTSAPLRSSDRRKLKQRVVDRFNLQPDEGDILVPEGLQSVKFTTHVDEPGVAYFSEGDPLWFTLGKGSEDLIPTVYTLWKAPDLLPTLSTPSAVIPRLTDGADLMIPGGVVTHSPTLRINELVGITQYEEGKRGPPLAVGRMAVNGEELRGRETKGKAVIVVHAWKDRLWEMGTKREPRESVSLPVEDEEEEEEEVTEDNEEVKEDVHDVVGEEATPPPPSTAPSETTAESEEAPSLPPLSPDETSTLLRLSLIHAIHTHLSHLPPTSFPIPSSTLYTTYILPSRPSHLPLPTSTPPTEIDIKHSSHKSLTGFLRQMDKEGLVKIKEVKGKGGVGEVLIMGVGKGHKDVLGHKGYVTLGDVEAKREKKEREREREEGGRKEIVVTELWKPHQASVRFFEEAGKDTSTLYTHAELKSLLNTYIMTKALMNPHKQEYINLASDDVLAAVLYPPPPQGKGGGKQAVGSESDAPEFMKREDALKRLVKSMQAWHRVEVEGKDPVTRKGEMKPIDVVVKMRQGRKACTLITNFEAFFLSADDLADELRKLCASATSVTPLQGKGAGLEVMVQGKQIKAVTELLVEKGVPKRWIEVRGLVGKKK</sequence>
<dbReference type="Pfam" id="PF26292">
    <property type="entry name" value="PUA_elF2D"/>
    <property type="match status" value="1"/>
</dbReference>
<feature type="region of interest" description="Disordered" evidence="3">
    <location>
        <begin position="186"/>
        <end position="254"/>
    </location>
</feature>
<dbReference type="InterPro" id="IPR036877">
    <property type="entry name" value="SUI1_dom_sf"/>
</dbReference>
<protein>
    <recommendedName>
        <fullName evidence="8">Eukaryotic translation initiation factor SUI1 family protein</fullName>
    </recommendedName>
</protein>
<proteinExistence type="inferred from homology"/>
<dbReference type="CDD" id="cd21156">
    <property type="entry name" value="PUA_eIF2d-like"/>
    <property type="match status" value="1"/>
</dbReference>